<dbReference type="RefSeq" id="WP_126775851.1">
    <property type="nucleotide sequence ID" value="NZ_PIPM01000001.1"/>
</dbReference>
<dbReference type="GO" id="GO:0070401">
    <property type="term" value="F:NADP+ binding"/>
    <property type="evidence" value="ECO:0007669"/>
    <property type="project" value="InterPro"/>
</dbReference>
<dbReference type="SMART" id="SM00859">
    <property type="entry name" value="Semialdhyde_dh"/>
    <property type="match status" value="1"/>
</dbReference>
<dbReference type="GO" id="GO:0003942">
    <property type="term" value="F:N-acetyl-gamma-glutamyl-phosphate reductase activity"/>
    <property type="evidence" value="ECO:0007669"/>
    <property type="project" value="UniProtKB-UniRule"/>
</dbReference>
<comment type="caution">
    <text evidence="9">The sequence shown here is derived from an EMBL/GenBank/DDBJ whole genome shotgun (WGS) entry which is preliminary data.</text>
</comment>
<feature type="active site" evidence="7">
    <location>
        <position position="177"/>
    </location>
</feature>
<comment type="function">
    <text evidence="7">Catalyzes the NADPH-dependent reduction of N-acetyl-5-glutamyl phosphate to yield N-acetyl-L-glutamate 5-semialdehyde.</text>
</comment>
<feature type="domain" description="Semialdehyde dehydrogenase NAD-binding" evidence="8">
    <location>
        <begin position="28"/>
        <end position="170"/>
    </location>
</feature>
<dbReference type="HAMAP" id="MF_00150">
    <property type="entry name" value="ArgC_type1"/>
    <property type="match status" value="1"/>
</dbReference>
<reference evidence="9 10" key="1">
    <citation type="journal article" date="2011" name="Front. Microbiol.">
        <title>Genomic signatures of strain selection and enhancement in Bacillus atrophaeus var. globigii, a historical biowarfare simulant.</title>
        <authorList>
            <person name="Gibbons H.S."/>
            <person name="Broomall S.M."/>
            <person name="McNew L.A."/>
            <person name="Daligault H."/>
            <person name="Chapman C."/>
            <person name="Bruce D."/>
            <person name="Karavis M."/>
            <person name="Krepps M."/>
            <person name="McGregor P.A."/>
            <person name="Hong C."/>
            <person name="Park K.H."/>
            <person name="Akmal A."/>
            <person name="Feldman A."/>
            <person name="Lin J.S."/>
            <person name="Chang W.E."/>
            <person name="Higgs B.W."/>
            <person name="Demirev P."/>
            <person name="Lindquist J."/>
            <person name="Liem A."/>
            <person name="Fochler E."/>
            <person name="Read T.D."/>
            <person name="Tapia R."/>
            <person name="Johnson S."/>
            <person name="Bishop-Lilly K.A."/>
            <person name="Detter C."/>
            <person name="Han C."/>
            <person name="Sozhamannan S."/>
            <person name="Rosenzweig C.N."/>
            <person name="Skowronski E.W."/>
        </authorList>
    </citation>
    <scope>NUCLEOTIDE SEQUENCE [LARGE SCALE GENOMIC DNA]</scope>
    <source>
        <strain evidence="9 10">GYP-17</strain>
    </source>
</reference>
<evidence type="ECO:0000256" key="4">
    <source>
        <dbReference type="ARBA" id="ARBA00022857"/>
    </source>
</evidence>
<organism evidence="9 10">
    <name type="scientific">Aliidiomarina sanyensis</name>
    <dbReference type="NCBI Taxonomy" id="1249555"/>
    <lineage>
        <taxon>Bacteria</taxon>
        <taxon>Pseudomonadati</taxon>
        <taxon>Pseudomonadota</taxon>
        <taxon>Gammaproteobacteria</taxon>
        <taxon>Alteromonadales</taxon>
        <taxon>Idiomarinaceae</taxon>
        <taxon>Aliidiomarina</taxon>
    </lineage>
</organism>
<keyword evidence="2 7" id="KW-0055">Arginine biosynthesis</keyword>
<dbReference type="GO" id="GO:0051287">
    <property type="term" value="F:NAD binding"/>
    <property type="evidence" value="ECO:0007669"/>
    <property type="project" value="InterPro"/>
</dbReference>
<dbReference type="Gene3D" id="3.40.50.720">
    <property type="entry name" value="NAD(P)-binding Rossmann-like Domain"/>
    <property type="match status" value="1"/>
</dbReference>
<dbReference type="UniPathway" id="UPA00068">
    <property type="reaction ID" value="UER00108"/>
</dbReference>
<dbReference type="CDD" id="cd17895">
    <property type="entry name" value="AGPR_1_N"/>
    <property type="match status" value="1"/>
</dbReference>
<dbReference type="PANTHER" id="PTHR32338">
    <property type="entry name" value="N-ACETYL-GAMMA-GLUTAMYL-PHOSPHATE REDUCTASE, CHLOROPLASTIC-RELATED-RELATED"/>
    <property type="match status" value="1"/>
</dbReference>
<dbReference type="Gene3D" id="3.30.360.10">
    <property type="entry name" value="Dihydrodipicolinate Reductase, domain 2"/>
    <property type="match status" value="1"/>
</dbReference>
<comment type="subcellular location">
    <subcellularLocation>
        <location evidence="7">Cytoplasm</location>
    </subcellularLocation>
</comment>
<name>A0A432WS13_9GAMM</name>
<dbReference type="FunFam" id="3.30.360.10:FF:000014">
    <property type="entry name" value="N-acetyl-gamma-glutamyl-phosphate reductase"/>
    <property type="match status" value="1"/>
</dbReference>
<comment type="pathway">
    <text evidence="1 7">Amino-acid biosynthesis; L-arginine biosynthesis; N(2)-acetyl-L-ornithine from L-glutamate: step 3/4.</text>
</comment>
<dbReference type="SUPFAM" id="SSF51735">
    <property type="entry name" value="NAD(P)-binding Rossmann-fold domains"/>
    <property type="match status" value="1"/>
</dbReference>
<dbReference type="OrthoDB" id="9801289at2"/>
<accession>A0A432WS13</accession>
<dbReference type="InterPro" id="IPR058924">
    <property type="entry name" value="AGPR_dimerisation_dom"/>
</dbReference>
<dbReference type="PANTHER" id="PTHR32338:SF10">
    <property type="entry name" value="N-ACETYL-GAMMA-GLUTAMYL-PHOSPHATE REDUCTASE, CHLOROPLASTIC-RELATED"/>
    <property type="match status" value="1"/>
</dbReference>
<dbReference type="Pfam" id="PF22698">
    <property type="entry name" value="Semialdhyde_dhC_1"/>
    <property type="match status" value="1"/>
</dbReference>
<evidence type="ECO:0000313" key="9">
    <source>
        <dbReference type="EMBL" id="RUO36539.1"/>
    </source>
</evidence>
<comment type="similarity">
    <text evidence="7">Belongs to the NAGSA dehydrogenase family. Type 1 subfamily.</text>
</comment>
<evidence type="ECO:0000256" key="3">
    <source>
        <dbReference type="ARBA" id="ARBA00022605"/>
    </source>
</evidence>
<dbReference type="GO" id="GO:0006526">
    <property type="term" value="P:L-arginine biosynthetic process"/>
    <property type="evidence" value="ECO:0007669"/>
    <property type="project" value="UniProtKB-UniRule"/>
</dbReference>
<sequence>MNLPDSDTQQNTSNEDKEAINREQKLIRVAVLGASGYSGSELVGLLHNNSHFKVVAAYASAQATPQPLHAIAPAIAANCDLVVHPWQESELDRLQDLDAVFFALPHETSAELAAQFIARGIKVFDLSGAFRFQSADAFRNAYGFEHPHPELFEQAQYALMEWTQLDPRGMLFAIPGCYPTAATLALKPACESALLVPDARPVITAISGVSGAGRGANLRTSFCEVSLQAYGVLNHRHTPEIAKNLHREVVFTPVLGPYKRGILATCVAELQAGVTEEQVKDIYQQAYQHTPLVQVRETPVAVDHVAHTPMCLLNVHVKAGTLVVVSVLDNLLKGAAAQAMQAANVVFGKPETAGLRGRF</sequence>
<dbReference type="Pfam" id="PF01118">
    <property type="entry name" value="Semialdhyde_dh"/>
    <property type="match status" value="1"/>
</dbReference>
<evidence type="ECO:0000256" key="5">
    <source>
        <dbReference type="ARBA" id="ARBA00023002"/>
    </source>
</evidence>
<dbReference type="EMBL" id="PIPM01000001">
    <property type="protein sequence ID" value="RUO36539.1"/>
    <property type="molecule type" value="Genomic_DNA"/>
</dbReference>
<comment type="catalytic activity">
    <reaction evidence="6 7">
        <text>N-acetyl-L-glutamate 5-semialdehyde + phosphate + NADP(+) = N-acetyl-L-glutamyl 5-phosphate + NADPH + H(+)</text>
        <dbReference type="Rhea" id="RHEA:21588"/>
        <dbReference type="ChEBI" id="CHEBI:15378"/>
        <dbReference type="ChEBI" id="CHEBI:29123"/>
        <dbReference type="ChEBI" id="CHEBI:43474"/>
        <dbReference type="ChEBI" id="CHEBI:57783"/>
        <dbReference type="ChEBI" id="CHEBI:57936"/>
        <dbReference type="ChEBI" id="CHEBI:58349"/>
        <dbReference type="EC" id="1.2.1.38"/>
    </reaction>
</comment>
<dbReference type="EC" id="1.2.1.38" evidence="7"/>
<dbReference type="InterPro" id="IPR000706">
    <property type="entry name" value="AGPR_type-1"/>
</dbReference>
<dbReference type="NCBIfam" id="TIGR01850">
    <property type="entry name" value="argC"/>
    <property type="match status" value="1"/>
</dbReference>
<dbReference type="CDD" id="cd23934">
    <property type="entry name" value="AGPR_1_C"/>
    <property type="match status" value="1"/>
</dbReference>
<dbReference type="AlphaFoldDB" id="A0A432WS13"/>
<evidence type="ECO:0000256" key="7">
    <source>
        <dbReference type="HAMAP-Rule" id="MF_00150"/>
    </source>
</evidence>
<gene>
    <name evidence="7 9" type="primary">argC</name>
    <name evidence="9" type="ORF">CWE11_01620</name>
</gene>
<keyword evidence="5 7" id="KW-0560">Oxidoreductase</keyword>
<dbReference type="GO" id="GO:0005737">
    <property type="term" value="C:cytoplasm"/>
    <property type="evidence" value="ECO:0007669"/>
    <property type="project" value="UniProtKB-SubCell"/>
</dbReference>
<evidence type="ECO:0000259" key="8">
    <source>
        <dbReference type="SMART" id="SM00859"/>
    </source>
</evidence>
<evidence type="ECO:0000313" key="10">
    <source>
        <dbReference type="Proteomes" id="UP000288405"/>
    </source>
</evidence>
<dbReference type="SUPFAM" id="SSF55347">
    <property type="entry name" value="Glyceraldehyde-3-phosphate dehydrogenase-like, C-terminal domain"/>
    <property type="match status" value="1"/>
</dbReference>
<keyword evidence="4 7" id="KW-0521">NADP</keyword>
<keyword evidence="7" id="KW-0963">Cytoplasm</keyword>
<keyword evidence="3 7" id="KW-0028">Amino-acid biosynthesis</keyword>
<dbReference type="InterPro" id="IPR050085">
    <property type="entry name" value="AGPR"/>
</dbReference>
<evidence type="ECO:0000256" key="2">
    <source>
        <dbReference type="ARBA" id="ARBA00022571"/>
    </source>
</evidence>
<protein>
    <recommendedName>
        <fullName evidence="7">N-acetyl-gamma-glutamyl-phosphate reductase</fullName>
        <shortName evidence="7">AGPR</shortName>
        <ecNumber evidence="7">1.2.1.38</ecNumber>
    </recommendedName>
    <alternativeName>
        <fullName evidence="7">N-acetyl-glutamate semialdehyde dehydrogenase</fullName>
        <shortName evidence="7">NAGSA dehydrogenase</shortName>
    </alternativeName>
</protein>
<dbReference type="InterPro" id="IPR000534">
    <property type="entry name" value="Semialdehyde_DH_NAD-bd"/>
</dbReference>
<evidence type="ECO:0000256" key="6">
    <source>
        <dbReference type="ARBA" id="ARBA00050557"/>
    </source>
</evidence>
<keyword evidence="10" id="KW-1185">Reference proteome</keyword>
<dbReference type="Proteomes" id="UP000288405">
    <property type="component" value="Unassembled WGS sequence"/>
</dbReference>
<dbReference type="InterPro" id="IPR036291">
    <property type="entry name" value="NAD(P)-bd_dom_sf"/>
</dbReference>
<evidence type="ECO:0000256" key="1">
    <source>
        <dbReference type="ARBA" id="ARBA00004862"/>
    </source>
</evidence>
<proteinExistence type="inferred from homology"/>